<dbReference type="InterPro" id="IPR016776">
    <property type="entry name" value="ApeP-like_dehydratase"/>
</dbReference>
<evidence type="ECO:0000313" key="1">
    <source>
        <dbReference type="EMBL" id="MDQ1209753.1"/>
    </source>
</evidence>
<keyword evidence="2" id="KW-1185">Reference proteome</keyword>
<proteinExistence type="predicted"/>
<dbReference type="Proteomes" id="UP001233360">
    <property type="component" value="Unassembled WGS sequence"/>
</dbReference>
<dbReference type="CDD" id="cd01289">
    <property type="entry name" value="FabA_like"/>
    <property type="match status" value="1"/>
</dbReference>
<accession>A0ABU0UZR9</accession>
<protein>
    <submittedName>
        <fullName evidence="1">Hotdog family 3-hydroxylacyl-ACP dehydratase</fullName>
    </submittedName>
</protein>
<dbReference type="SUPFAM" id="SSF54637">
    <property type="entry name" value="Thioesterase/thiol ester dehydrase-isomerase"/>
    <property type="match status" value="1"/>
</dbReference>
<organism evidence="1 2">
    <name type="scientific">Acinetobacter baylyi</name>
    <dbReference type="NCBI Taxonomy" id="202950"/>
    <lineage>
        <taxon>Bacteria</taxon>
        <taxon>Pseudomonadati</taxon>
        <taxon>Pseudomonadota</taxon>
        <taxon>Gammaproteobacteria</taxon>
        <taxon>Moraxellales</taxon>
        <taxon>Moraxellaceae</taxon>
        <taxon>Acinetobacter</taxon>
    </lineage>
</organism>
<dbReference type="RefSeq" id="WP_370875768.1">
    <property type="nucleotide sequence ID" value="NZ_JAUTBK010000002.1"/>
</dbReference>
<name>A0ABU0UZR9_ACIBI</name>
<evidence type="ECO:0000313" key="2">
    <source>
        <dbReference type="Proteomes" id="UP001233360"/>
    </source>
</evidence>
<dbReference type="Pfam" id="PF22817">
    <property type="entry name" value="ApeP-like"/>
    <property type="match status" value="1"/>
</dbReference>
<dbReference type="InterPro" id="IPR029069">
    <property type="entry name" value="HotDog_dom_sf"/>
</dbReference>
<gene>
    <name evidence="1" type="ORF">QE380_002676</name>
</gene>
<dbReference type="EMBL" id="JAUTBK010000002">
    <property type="protein sequence ID" value="MDQ1209753.1"/>
    <property type="molecule type" value="Genomic_DNA"/>
</dbReference>
<reference evidence="1 2" key="1">
    <citation type="submission" date="2023-07" db="EMBL/GenBank/DDBJ databases">
        <title>Functional and genomic diversity of the sorghum phyllosphere microbiome.</title>
        <authorList>
            <person name="Shade A."/>
        </authorList>
    </citation>
    <scope>NUCLEOTIDE SEQUENCE [LARGE SCALE GENOMIC DNA]</scope>
    <source>
        <strain evidence="1 2">SORGH_AS_0887</strain>
    </source>
</reference>
<dbReference type="Gene3D" id="3.10.129.10">
    <property type="entry name" value="Hotdog Thioesterase"/>
    <property type="match status" value="1"/>
</dbReference>
<dbReference type="PIRSF" id="PIRSF020565">
    <property type="entry name" value="3Ho_Ac_ACP_DH_prd"/>
    <property type="match status" value="1"/>
</dbReference>
<sequence length="147" mass="16458">MNINENASQYIPHEAPMVFVDDLIEIFDQGALASLTIRPELLFCTAQGLPSWTSIELMAQTISAYSGRNGRQQGHTPRIGFLLGTRKLNLPVAFFELGSTLTIRIEQQYLHEGLGQFACEIEYQAHKISALLSVYEPTVDQDNKENT</sequence>
<comment type="caution">
    <text evidence="1">The sequence shown here is derived from an EMBL/GenBank/DDBJ whole genome shotgun (WGS) entry which is preliminary data.</text>
</comment>